<dbReference type="GO" id="GO:0046872">
    <property type="term" value="F:metal ion binding"/>
    <property type="evidence" value="ECO:0007669"/>
    <property type="project" value="UniProtKB-KW"/>
</dbReference>
<dbReference type="InterPro" id="IPR029479">
    <property type="entry name" value="Nitroreductase"/>
</dbReference>
<name>A0A9X3XKP1_9CLOT</name>
<feature type="domain" description="4Fe-4S ferredoxin-type" evidence="6">
    <location>
        <begin position="29"/>
        <end position="58"/>
    </location>
</feature>
<dbReference type="InterPro" id="IPR000415">
    <property type="entry name" value="Nitroreductase-like"/>
</dbReference>
<reference evidence="7" key="1">
    <citation type="submission" date="2022-05" db="EMBL/GenBank/DDBJ databases">
        <title>Draft genome sequence of Clostridium tertium strain CP3 isolated from Peru.</title>
        <authorList>
            <person name="Hurtado R."/>
            <person name="Lima L."/>
            <person name="Sousa T."/>
            <person name="Jaiswal A.K."/>
            <person name="Tiwari S."/>
            <person name="Maturrano L."/>
            <person name="Brenig B."/>
            <person name="Azevedo V."/>
        </authorList>
    </citation>
    <scope>NUCLEOTIDE SEQUENCE</scope>
    <source>
        <strain evidence="7">CP3</strain>
    </source>
</reference>
<dbReference type="PANTHER" id="PTHR43673">
    <property type="entry name" value="NAD(P)H NITROREDUCTASE YDGI-RELATED"/>
    <property type="match status" value="1"/>
</dbReference>
<evidence type="ECO:0000256" key="4">
    <source>
        <dbReference type="ARBA" id="ARBA00023004"/>
    </source>
</evidence>
<dbReference type="SUPFAM" id="SSF54862">
    <property type="entry name" value="4Fe-4S ferredoxins"/>
    <property type="match status" value="1"/>
</dbReference>
<dbReference type="PROSITE" id="PS51379">
    <property type="entry name" value="4FE4S_FER_2"/>
    <property type="match status" value="2"/>
</dbReference>
<dbReference type="CDD" id="cd02143">
    <property type="entry name" value="nitroreductase_FeS-like"/>
    <property type="match status" value="1"/>
</dbReference>
<gene>
    <name evidence="7" type="ORF">NE398_06535</name>
</gene>
<dbReference type="PANTHER" id="PTHR43673:SF10">
    <property type="entry name" value="NADH DEHYDROGENASE_NAD(P)H NITROREDUCTASE XCC3605-RELATED"/>
    <property type="match status" value="1"/>
</dbReference>
<dbReference type="Pfam" id="PF00881">
    <property type="entry name" value="Nitroreductase"/>
    <property type="match status" value="1"/>
</dbReference>
<evidence type="ECO:0000313" key="7">
    <source>
        <dbReference type="EMBL" id="MDC4239819.1"/>
    </source>
</evidence>
<dbReference type="InterPro" id="IPR017900">
    <property type="entry name" value="4Fe4S_Fe_S_CS"/>
</dbReference>
<evidence type="ECO:0000256" key="2">
    <source>
        <dbReference type="ARBA" id="ARBA00022723"/>
    </source>
</evidence>
<dbReference type="RefSeq" id="WP_008677612.1">
    <property type="nucleotide sequence ID" value="NZ_CABKOG010000003.1"/>
</dbReference>
<evidence type="ECO:0000256" key="3">
    <source>
        <dbReference type="ARBA" id="ARBA00023002"/>
    </source>
</evidence>
<keyword evidence="8" id="KW-1185">Reference proteome</keyword>
<dbReference type="InterPro" id="IPR017896">
    <property type="entry name" value="4Fe4S_Fe-S-bd"/>
</dbReference>
<keyword evidence="2" id="KW-0479">Metal-binding</keyword>
<accession>A0A9X3XKP1</accession>
<evidence type="ECO:0000313" key="8">
    <source>
        <dbReference type="Proteomes" id="UP001141183"/>
    </source>
</evidence>
<organism evidence="7 8">
    <name type="scientific">Clostridium tertium</name>
    <dbReference type="NCBI Taxonomy" id="1559"/>
    <lineage>
        <taxon>Bacteria</taxon>
        <taxon>Bacillati</taxon>
        <taxon>Bacillota</taxon>
        <taxon>Clostridia</taxon>
        <taxon>Eubacteriales</taxon>
        <taxon>Clostridiaceae</taxon>
        <taxon>Clostridium</taxon>
    </lineage>
</organism>
<dbReference type="SUPFAM" id="SSF55469">
    <property type="entry name" value="FMN-dependent nitroreductase-like"/>
    <property type="match status" value="1"/>
</dbReference>
<dbReference type="Pfam" id="PF13237">
    <property type="entry name" value="Fer4_10"/>
    <property type="match status" value="1"/>
</dbReference>
<dbReference type="AlphaFoldDB" id="A0A9X3XKP1"/>
<protein>
    <submittedName>
        <fullName evidence="7">Nitroreductase family protein</fullName>
    </submittedName>
</protein>
<dbReference type="Gene3D" id="3.40.109.10">
    <property type="entry name" value="NADH Oxidase"/>
    <property type="match status" value="1"/>
</dbReference>
<dbReference type="GO" id="GO:0051536">
    <property type="term" value="F:iron-sulfur cluster binding"/>
    <property type="evidence" value="ECO:0007669"/>
    <property type="project" value="UniProtKB-KW"/>
</dbReference>
<comment type="caution">
    <text evidence="7">The sequence shown here is derived from an EMBL/GenBank/DDBJ whole genome shotgun (WGS) entry which is preliminary data.</text>
</comment>
<comment type="similarity">
    <text evidence="1">Belongs to the nitroreductase family.</text>
</comment>
<dbReference type="Proteomes" id="UP001141183">
    <property type="component" value="Unassembled WGS sequence"/>
</dbReference>
<sequence length="273" mass="30966">MMKVDKEKCIGCSLCINDCIVRDINLVDGKANINNITCFKCGHCIAVCPKNAVSTDEYNMDDVKDYNKEAFEIDEDNLLNFIKYRRSIRNFKNKDVENEKLLKIIEAGRFTQTGSNSQDVSYIVIKDGIDNLREMTLESLSQMGQGILNNLTEETMKIKTYAEMWVQMYEDCKVDPKKGDRLFFNAPAVVLVVSNSQVDGALASSNMELMTNALGLGTFFSGFFIRAAQGNKKIMDYLGLDESKQIVTCMVIGYPNIKYLRTTPRKNAEIIWR</sequence>
<dbReference type="EMBL" id="JAMRYU010000005">
    <property type="protein sequence ID" value="MDC4239819.1"/>
    <property type="molecule type" value="Genomic_DNA"/>
</dbReference>
<evidence type="ECO:0000256" key="5">
    <source>
        <dbReference type="ARBA" id="ARBA00023014"/>
    </source>
</evidence>
<keyword evidence="5" id="KW-0411">Iron-sulfur</keyword>
<dbReference type="PROSITE" id="PS00198">
    <property type="entry name" value="4FE4S_FER_1"/>
    <property type="match status" value="1"/>
</dbReference>
<evidence type="ECO:0000256" key="1">
    <source>
        <dbReference type="ARBA" id="ARBA00007118"/>
    </source>
</evidence>
<keyword evidence="3" id="KW-0560">Oxidoreductase</keyword>
<dbReference type="GO" id="GO:0016491">
    <property type="term" value="F:oxidoreductase activity"/>
    <property type="evidence" value="ECO:0007669"/>
    <property type="project" value="UniProtKB-KW"/>
</dbReference>
<dbReference type="Gene3D" id="3.30.70.20">
    <property type="match status" value="1"/>
</dbReference>
<evidence type="ECO:0000259" key="6">
    <source>
        <dbReference type="PROSITE" id="PS51379"/>
    </source>
</evidence>
<keyword evidence="4" id="KW-0408">Iron</keyword>
<proteinExistence type="inferred from homology"/>
<feature type="domain" description="4Fe-4S ferredoxin-type" evidence="6">
    <location>
        <begin position="1"/>
        <end position="28"/>
    </location>
</feature>